<dbReference type="InterPro" id="IPR005321">
    <property type="entry name" value="Peptidase_S58_DmpA"/>
</dbReference>
<accession>A0A933GM24</accession>
<dbReference type="SUPFAM" id="SSF56266">
    <property type="entry name" value="DmpA/ArgJ-like"/>
    <property type="match status" value="1"/>
</dbReference>
<dbReference type="PANTHER" id="PTHR36512">
    <property type="entry name" value="D-AMINOPEPTIDASE"/>
    <property type="match status" value="1"/>
</dbReference>
<dbReference type="CDD" id="cd02252">
    <property type="entry name" value="nylC_like"/>
    <property type="match status" value="1"/>
</dbReference>
<comment type="caution">
    <text evidence="2">The sequence shown here is derived from an EMBL/GenBank/DDBJ whole genome shotgun (WGS) entry which is preliminary data.</text>
</comment>
<evidence type="ECO:0000313" key="3">
    <source>
        <dbReference type="Proteomes" id="UP000772181"/>
    </source>
</evidence>
<protein>
    <submittedName>
        <fullName evidence="2">P1 family peptidase</fullName>
    </submittedName>
</protein>
<dbReference type="Gene3D" id="3.60.70.12">
    <property type="entry name" value="L-amino peptidase D-ALA esterase/amidase"/>
    <property type="match status" value="1"/>
</dbReference>
<proteinExistence type="inferred from homology"/>
<reference evidence="2" key="1">
    <citation type="submission" date="2020-07" db="EMBL/GenBank/DDBJ databases">
        <title>Huge and variable diversity of episymbiotic CPR bacteria and DPANN archaea in groundwater ecosystems.</title>
        <authorList>
            <person name="He C.Y."/>
            <person name="Keren R."/>
            <person name="Whittaker M."/>
            <person name="Farag I.F."/>
            <person name="Doudna J."/>
            <person name="Cate J.H.D."/>
            <person name="Banfield J.F."/>
        </authorList>
    </citation>
    <scope>NUCLEOTIDE SEQUENCE</scope>
    <source>
        <strain evidence="2">NC_groundwater_1482_Ag_S-0.65um_47_24</strain>
    </source>
</reference>
<sequence length="321" mass="33289">MFNSITDIPGIAVGHASDFQAFTGCTVVLFQNKTTGGIDARGTASGTRGIDSLNGFHLVEEVHGLILSGGSAFGLDAAGGVMKYLEEKGSGFDVAVTKVPIVPSAIIFDLSFGDWKKRPDKEMGYQACLNAKIGPVEEGSVGAGTGATVGKLYGAERATKGGLGTSGASLSDGLKVGALVVVNAFGDVVDPQTGQVMAGTRDSKNGSKFVDTKLLMREGAARNKKFVENTTLAIAVTNAKLRREELKKIAQIGHNAFARCISPAHSTFDGDVVFALSTGEMEADLNSVAILVEDVIVSAIINGIKKADGFGLLPSYSQLRG</sequence>
<dbReference type="Pfam" id="PF03576">
    <property type="entry name" value="Peptidase_S58"/>
    <property type="match status" value="1"/>
</dbReference>
<dbReference type="InterPro" id="IPR016117">
    <property type="entry name" value="ArgJ-like_dom_sf"/>
</dbReference>
<dbReference type="PANTHER" id="PTHR36512:SF3">
    <property type="entry name" value="BLR5678 PROTEIN"/>
    <property type="match status" value="1"/>
</dbReference>
<evidence type="ECO:0000313" key="2">
    <source>
        <dbReference type="EMBL" id="MBI4596097.1"/>
    </source>
</evidence>
<organism evidence="2 3">
    <name type="scientific">Tectimicrobiota bacterium</name>
    <dbReference type="NCBI Taxonomy" id="2528274"/>
    <lineage>
        <taxon>Bacteria</taxon>
        <taxon>Pseudomonadati</taxon>
        <taxon>Nitrospinota/Tectimicrobiota group</taxon>
        <taxon>Candidatus Tectimicrobiota</taxon>
    </lineage>
</organism>
<gene>
    <name evidence="2" type="ORF">HY730_06930</name>
</gene>
<dbReference type="Proteomes" id="UP000772181">
    <property type="component" value="Unassembled WGS sequence"/>
</dbReference>
<comment type="similarity">
    <text evidence="1">Belongs to the peptidase S58 family.</text>
</comment>
<name>A0A933GM24_UNCTE</name>
<dbReference type="GO" id="GO:0004177">
    <property type="term" value="F:aminopeptidase activity"/>
    <property type="evidence" value="ECO:0007669"/>
    <property type="project" value="TreeGrafter"/>
</dbReference>
<evidence type="ECO:0000256" key="1">
    <source>
        <dbReference type="ARBA" id="ARBA00007068"/>
    </source>
</evidence>
<dbReference type="EMBL" id="JACQWF010000310">
    <property type="protein sequence ID" value="MBI4596097.1"/>
    <property type="molecule type" value="Genomic_DNA"/>
</dbReference>
<dbReference type="AlphaFoldDB" id="A0A933GM24"/>